<dbReference type="NCBIfam" id="TIGR00254">
    <property type="entry name" value="GGDEF"/>
    <property type="match status" value="1"/>
</dbReference>
<evidence type="ECO:0000256" key="1">
    <source>
        <dbReference type="ARBA" id="ARBA00012528"/>
    </source>
</evidence>
<evidence type="ECO:0000256" key="2">
    <source>
        <dbReference type="ARBA" id="ARBA00034247"/>
    </source>
</evidence>
<dbReference type="AlphaFoldDB" id="A0A1I3AYF4"/>
<dbReference type="InterPro" id="IPR029787">
    <property type="entry name" value="Nucleotide_cyclase"/>
</dbReference>
<feature type="region of interest" description="Disordered" evidence="3">
    <location>
        <begin position="551"/>
        <end position="571"/>
    </location>
</feature>
<dbReference type="CDD" id="cd00077">
    <property type="entry name" value="HDc"/>
    <property type="match status" value="1"/>
</dbReference>
<dbReference type="PROSITE" id="PS51831">
    <property type="entry name" value="HD"/>
    <property type="match status" value="1"/>
</dbReference>
<dbReference type="InterPro" id="IPR003607">
    <property type="entry name" value="HD/PDEase_dom"/>
</dbReference>
<dbReference type="Proteomes" id="UP000199518">
    <property type="component" value="Unassembled WGS sequence"/>
</dbReference>
<dbReference type="OrthoDB" id="9759601at2"/>
<evidence type="ECO:0000256" key="3">
    <source>
        <dbReference type="SAM" id="MobiDB-lite"/>
    </source>
</evidence>
<dbReference type="PANTHER" id="PTHR45138">
    <property type="entry name" value="REGULATORY COMPONENTS OF SENSORY TRANSDUCTION SYSTEM"/>
    <property type="match status" value="1"/>
</dbReference>
<dbReference type="PANTHER" id="PTHR45138:SF9">
    <property type="entry name" value="DIGUANYLATE CYCLASE DGCM-RELATED"/>
    <property type="match status" value="1"/>
</dbReference>
<dbReference type="RefSeq" id="WP_092046927.1">
    <property type="nucleotide sequence ID" value="NZ_FOQD01000001.1"/>
</dbReference>
<dbReference type="Gene3D" id="1.10.3210.10">
    <property type="entry name" value="Hypothetical protein af1432"/>
    <property type="match status" value="1"/>
</dbReference>
<comment type="catalytic activity">
    <reaction evidence="2">
        <text>2 GTP = 3',3'-c-di-GMP + 2 diphosphate</text>
        <dbReference type="Rhea" id="RHEA:24898"/>
        <dbReference type="ChEBI" id="CHEBI:33019"/>
        <dbReference type="ChEBI" id="CHEBI:37565"/>
        <dbReference type="ChEBI" id="CHEBI:58805"/>
        <dbReference type="EC" id="2.7.7.65"/>
    </reaction>
</comment>
<feature type="domain" description="HD" evidence="5">
    <location>
        <begin position="70"/>
        <end position="188"/>
    </location>
</feature>
<dbReference type="Pfam" id="PF00989">
    <property type="entry name" value="PAS"/>
    <property type="match status" value="1"/>
</dbReference>
<proteinExistence type="predicted"/>
<accession>A0A1I3AYF4</accession>
<dbReference type="InterPro" id="IPR035965">
    <property type="entry name" value="PAS-like_dom_sf"/>
</dbReference>
<dbReference type="STRING" id="1576369.SAMN05421753_101127"/>
<keyword evidence="8" id="KW-1185">Reference proteome</keyword>
<dbReference type="InterPro" id="IPR050469">
    <property type="entry name" value="Diguanylate_Cyclase"/>
</dbReference>
<dbReference type="EMBL" id="FOQD01000001">
    <property type="protein sequence ID" value="SFH55138.1"/>
    <property type="molecule type" value="Genomic_DNA"/>
</dbReference>
<dbReference type="EC" id="2.7.7.65" evidence="1"/>
<dbReference type="SMART" id="SM00471">
    <property type="entry name" value="HDc"/>
    <property type="match status" value="1"/>
</dbReference>
<dbReference type="InterPro" id="IPR013767">
    <property type="entry name" value="PAS_fold"/>
</dbReference>
<dbReference type="CDD" id="cd01949">
    <property type="entry name" value="GGDEF"/>
    <property type="match status" value="1"/>
</dbReference>
<dbReference type="Pfam" id="PF13487">
    <property type="entry name" value="HD_5"/>
    <property type="match status" value="1"/>
</dbReference>
<dbReference type="SUPFAM" id="SSF55073">
    <property type="entry name" value="Nucleotide cyclase"/>
    <property type="match status" value="1"/>
</dbReference>
<organism evidence="7 8">
    <name type="scientific">Planctomicrobium piriforme</name>
    <dbReference type="NCBI Taxonomy" id="1576369"/>
    <lineage>
        <taxon>Bacteria</taxon>
        <taxon>Pseudomonadati</taxon>
        <taxon>Planctomycetota</taxon>
        <taxon>Planctomycetia</taxon>
        <taxon>Planctomycetales</taxon>
        <taxon>Planctomycetaceae</taxon>
        <taxon>Planctomicrobium</taxon>
    </lineage>
</organism>
<reference evidence="8" key="1">
    <citation type="submission" date="2016-10" db="EMBL/GenBank/DDBJ databases">
        <authorList>
            <person name="Varghese N."/>
            <person name="Submissions S."/>
        </authorList>
    </citation>
    <scope>NUCLEOTIDE SEQUENCE [LARGE SCALE GENOMIC DNA]</scope>
    <source>
        <strain evidence="8">DSM 26348</strain>
    </source>
</reference>
<name>A0A1I3AYF4_9PLAN</name>
<dbReference type="Pfam" id="PF00990">
    <property type="entry name" value="GGDEF"/>
    <property type="match status" value="1"/>
</dbReference>
<dbReference type="GO" id="GO:0052621">
    <property type="term" value="F:diguanylate cyclase activity"/>
    <property type="evidence" value="ECO:0007669"/>
    <property type="project" value="UniProtKB-EC"/>
</dbReference>
<evidence type="ECO:0000313" key="8">
    <source>
        <dbReference type="Proteomes" id="UP000199518"/>
    </source>
</evidence>
<dbReference type="InterPro" id="IPR000160">
    <property type="entry name" value="GGDEF_dom"/>
</dbReference>
<evidence type="ECO:0000259" key="6">
    <source>
        <dbReference type="PROSITE" id="PS51832"/>
    </source>
</evidence>
<evidence type="ECO:0000259" key="5">
    <source>
        <dbReference type="PROSITE" id="PS51831"/>
    </source>
</evidence>
<dbReference type="Gene3D" id="3.30.450.20">
    <property type="entry name" value="PAS domain"/>
    <property type="match status" value="1"/>
</dbReference>
<dbReference type="PROSITE" id="PS51832">
    <property type="entry name" value="HD_GYP"/>
    <property type="match status" value="1"/>
</dbReference>
<dbReference type="InterPro" id="IPR037522">
    <property type="entry name" value="HD_GYP_dom"/>
</dbReference>
<evidence type="ECO:0000259" key="4">
    <source>
        <dbReference type="PROSITE" id="PS50887"/>
    </source>
</evidence>
<feature type="domain" description="GGDEF" evidence="4">
    <location>
        <begin position="424"/>
        <end position="555"/>
    </location>
</feature>
<dbReference type="InterPro" id="IPR006674">
    <property type="entry name" value="HD_domain"/>
</dbReference>
<dbReference type="SMART" id="SM00267">
    <property type="entry name" value="GGDEF"/>
    <property type="match status" value="1"/>
</dbReference>
<dbReference type="Gene3D" id="3.30.70.270">
    <property type="match status" value="1"/>
</dbReference>
<dbReference type="InterPro" id="IPR043128">
    <property type="entry name" value="Rev_trsase/Diguanyl_cyclase"/>
</dbReference>
<feature type="domain" description="HD-GYP" evidence="6">
    <location>
        <begin position="48"/>
        <end position="239"/>
    </location>
</feature>
<dbReference type="SUPFAM" id="SSF109604">
    <property type="entry name" value="HD-domain/PDEase-like"/>
    <property type="match status" value="1"/>
</dbReference>
<evidence type="ECO:0000313" key="7">
    <source>
        <dbReference type="EMBL" id="SFH55138.1"/>
    </source>
</evidence>
<dbReference type="SUPFAM" id="SSF55785">
    <property type="entry name" value="PYP-like sensor domain (PAS domain)"/>
    <property type="match status" value="1"/>
</dbReference>
<dbReference type="FunFam" id="3.30.70.270:FF:000001">
    <property type="entry name" value="Diguanylate cyclase domain protein"/>
    <property type="match status" value="1"/>
</dbReference>
<dbReference type="PROSITE" id="PS50887">
    <property type="entry name" value="GGDEF"/>
    <property type="match status" value="1"/>
</dbReference>
<gene>
    <name evidence="7" type="ORF">SAMN05421753_101127</name>
</gene>
<protein>
    <recommendedName>
        <fullName evidence="1">diguanylate cyclase</fullName>
        <ecNumber evidence="1">2.7.7.65</ecNumber>
    </recommendedName>
</protein>
<dbReference type="GO" id="GO:0006355">
    <property type="term" value="P:regulation of DNA-templated transcription"/>
    <property type="evidence" value="ECO:0007669"/>
    <property type="project" value="InterPro"/>
</dbReference>
<sequence length="690" mass="76592">MATLTAAPPAPRPADLSNVHPMDSSRLFMALLNLVRDSDTPAAGGNHRHLIAAPILRRLLSALHFRDASTLKHSRRVGLISVGIAARLGWEDDDLRIIEIASLMHDIGKIGIPDHILRKPGKLSPDEAEYIAVYHRVALALLQACQIHPDVTEIVAQSHGVDEEHLNGRNALSLGARILAVADAYDSLTTRQCFRAPYDRWEALQILEEQSGKQFDRNVVAALGRWLDGPDAARLADERAAEVSIHVNAPVDMETRQNANQLCHVFNHLYLLESLYDAFYVIDANRQVAIWSSGATTMFNRSPHDTMRKKWSRQLVTKSQATTDPVETVFLTGQAVCHGMTIQAGEDAYVDVDVQAIPIQADDGSICGVVELICNGKESKRHRGQFRSLQMAATRDPLTGVFNRGELERRLKELYEAWTSDAGTRFSVVFMDLDHFKSINDRLSHAIGDKVLIDCARLIQDELYSGELVGRYGGEEFVILCPETDSEAAVERAERLRRTLMTTRFADRDDLRVTASFGVAEIHSEDTVGSVVSRADQALYEAKRQGRNRTCVSTADSDSSSDRNRRKAKPTCQHSATITTYVGVEMLQLKLTGFIESQRAKIISVDPRKVVLQLGQGGLLSGWSKSAVERIPVKVTIDITDGPEELNQKSNRRLLLKVHVEPVGRSADDDQFKVRAALVIDQLRSHLMAE</sequence>